<dbReference type="STRING" id="1195763.ABT56_10135"/>
<dbReference type="AlphaFoldDB" id="A0A0J1H291"/>
<proteinExistence type="predicted"/>
<evidence type="ECO:0000313" key="1">
    <source>
        <dbReference type="EMBL" id="KLV05881.1"/>
    </source>
</evidence>
<name>A0A0J1H291_9GAMM</name>
<dbReference type="Proteomes" id="UP000036097">
    <property type="component" value="Unassembled WGS sequence"/>
</dbReference>
<keyword evidence="2" id="KW-1185">Reference proteome</keyword>
<comment type="caution">
    <text evidence="1">The sequence shown here is derived from an EMBL/GenBank/DDBJ whole genome shotgun (WGS) entry which is preliminary data.</text>
</comment>
<protein>
    <submittedName>
        <fullName evidence="1">Uncharacterized protein</fullName>
    </submittedName>
</protein>
<evidence type="ECO:0000313" key="2">
    <source>
        <dbReference type="Proteomes" id="UP000036097"/>
    </source>
</evidence>
<accession>A0A0J1H291</accession>
<dbReference type="EMBL" id="LDOT01000012">
    <property type="protein sequence ID" value="KLV05881.1"/>
    <property type="molecule type" value="Genomic_DNA"/>
</dbReference>
<reference evidence="1 2" key="1">
    <citation type="submission" date="2015-05" db="EMBL/GenBank/DDBJ databases">
        <title>Photobacterium galathea sp. nov.</title>
        <authorList>
            <person name="Machado H."/>
            <person name="Gram L."/>
        </authorList>
    </citation>
    <scope>NUCLEOTIDE SEQUENCE [LARGE SCALE GENOMIC DNA]</scope>
    <source>
        <strain evidence="1 2">CGMCC 1.12159</strain>
    </source>
</reference>
<organism evidence="1 2">
    <name type="scientific">Photobacterium aquae</name>
    <dbReference type="NCBI Taxonomy" id="1195763"/>
    <lineage>
        <taxon>Bacteria</taxon>
        <taxon>Pseudomonadati</taxon>
        <taxon>Pseudomonadota</taxon>
        <taxon>Gammaproteobacteria</taxon>
        <taxon>Vibrionales</taxon>
        <taxon>Vibrionaceae</taxon>
        <taxon>Photobacterium</taxon>
    </lineage>
</organism>
<gene>
    <name evidence="1" type="ORF">ABT56_10135</name>
</gene>
<sequence>MVGDTIASIFIEKSGTINYELLNTMSRTQRKNGIKIALIFYMTAEKFELNVGLEMAVRITQRYLWDYQPAVWAQG</sequence>